<keyword evidence="3" id="KW-1185">Reference proteome</keyword>
<organism evidence="2 3">
    <name type="scientific">Pseudodesulfovibrio karagichevae</name>
    <dbReference type="NCBI Taxonomy" id="3239305"/>
    <lineage>
        <taxon>Bacteria</taxon>
        <taxon>Pseudomonadati</taxon>
        <taxon>Thermodesulfobacteriota</taxon>
        <taxon>Desulfovibrionia</taxon>
        <taxon>Desulfovibrionales</taxon>
        <taxon>Desulfovibrionaceae</taxon>
    </lineage>
</organism>
<gene>
    <name evidence="2" type="ORF">AB6M95_03510</name>
</gene>
<dbReference type="Pfam" id="PF06180">
    <property type="entry name" value="CbiK"/>
    <property type="match status" value="1"/>
</dbReference>
<dbReference type="EMBL" id="JBGLYH010000005">
    <property type="protein sequence ID" value="MEZ7195803.1"/>
    <property type="molecule type" value="Genomic_DNA"/>
</dbReference>
<feature type="chain" id="PRO_5045336130" evidence="1">
    <location>
        <begin position="23"/>
        <end position="324"/>
    </location>
</feature>
<comment type="caution">
    <text evidence="2">The sequence shown here is derived from an EMBL/GenBank/DDBJ whole genome shotgun (WGS) entry which is preliminary data.</text>
</comment>
<dbReference type="Gene3D" id="3.40.50.1400">
    <property type="match status" value="2"/>
</dbReference>
<name>A0ABV4JYM7_9BACT</name>
<feature type="signal peptide" evidence="1">
    <location>
        <begin position="1"/>
        <end position="22"/>
    </location>
</feature>
<keyword evidence="1" id="KW-0732">Signal</keyword>
<evidence type="ECO:0000313" key="2">
    <source>
        <dbReference type="EMBL" id="MEZ7195803.1"/>
    </source>
</evidence>
<accession>A0ABV4JYM7</accession>
<dbReference type="CDD" id="cd03413">
    <property type="entry name" value="CbiK_C"/>
    <property type="match status" value="1"/>
</dbReference>
<evidence type="ECO:0000256" key="1">
    <source>
        <dbReference type="SAM" id="SignalP"/>
    </source>
</evidence>
<proteinExistence type="predicted"/>
<dbReference type="SUPFAM" id="SSF53800">
    <property type="entry name" value="Chelatase"/>
    <property type="match status" value="1"/>
</dbReference>
<dbReference type="PIRSF" id="PIRSF033579">
    <property type="entry name" value="Anaer_Co_chel"/>
    <property type="match status" value="1"/>
</dbReference>
<dbReference type="InterPro" id="IPR010388">
    <property type="entry name" value="Anaerobic_Co-chelatase"/>
</dbReference>
<reference evidence="2 3" key="1">
    <citation type="submission" date="2024-08" db="EMBL/GenBank/DDBJ databases">
        <title>Sulfate-reducing bacteria isolated from formation water of the oil field in Kazakhstan and description of Pseudodesulfovibrio sp.</title>
        <authorList>
            <person name="Bidzhieva S.K."/>
            <person name="Tourova T.P."/>
            <person name="Grouzdev D.S."/>
            <person name="Beletsky A.V."/>
            <person name="Sokolova D.S."/>
            <person name="Samigullina S.R."/>
            <person name="Poltaraus A.B."/>
            <person name="Avtukh A.N."/>
            <person name="Tereshina V.M."/>
            <person name="Zhaparov N.S."/>
            <person name="Mardanov A.V."/>
            <person name="Nazina T.N."/>
        </authorList>
    </citation>
    <scope>NUCLEOTIDE SEQUENCE [LARGE SCALE GENOMIC DNA]</scope>
    <source>
        <strain evidence="2 3">9FUS</strain>
    </source>
</reference>
<dbReference type="Proteomes" id="UP001568698">
    <property type="component" value="Unassembled WGS sequence"/>
</dbReference>
<protein>
    <submittedName>
        <fullName evidence="2">Sirohydrochlorin cobaltochelatase</fullName>
    </submittedName>
</protein>
<sequence length="324" mass="35748">MTLFRNSIFFLLALLLAVPAQAGHHDEGPVKKAIVLAAFGTSYPDAVKSILNIKSKVEAANPGVPVRLAFTSNIIRRIWQKRQDDAAWQKVHADIPEEVLYVKHPLAVIADLQNDGYRDVTVQSLHVFAGEEFNDLVALVDGLQSIRTLKAKNLPFAWLAVGRPALGMPGTEHPYTEDMARAAKIFKVDVDQARKLGAALVYMGHGNDFFSTGIYAEFQKVLQAEYDYPIFIGCVEGYPSFDDMAARLKGADRKKVLLKPFMIVAGDHASNDMAGDEDDSWKVMLAKRGYAVTTDLRGLGMLDGWADIYVDHLRDAMAQGPEAK</sequence>
<evidence type="ECO:0000313" key="3">
    <source>
        <dbReference type="Proteomes" id="UP001568698"/>
    </source>
</evidence>
<dbReference type="RefSeq" id="WP_371385346.1">
    <property type="nucleotide sequence ID" value="NZ_JBGLYH010000005.1"/>
</dbReference>